<keyword evidence="2" id="KW-1185">Reference proteome</keyword>
<evidence type="ECO:0000313" key="1">
    <source>
        <dbReference type="EMBL" id="WLQ68775.1"/>
    </source>
</evidence>
<accession>A0ABY9JM11</accession>
<sequence>MGSSPDSGPKRRQHSTRYAVRATTPVQDRFGVLALISCPSRFAEGH</sequence>
<organism evidence="1 2">
    <name type="scientific">Streptomyces glycanivorans</name>
    <dbReference type="NCBI Taxonomy" id="3033808"/>
    <lineage>
        <taxon>Bacteria</taxon>
        <taxon>Bacillati</taxon>
        <taxon>Actinomycetota</taxon>
        <taxon>Actinomycetes</taxon>
        <taxon>Kitasatosporales</taxon>
        <taxon>Streptomycetaceae</taxon>
        <taxon>Streptomyces</taxon>
    </lineage>
</organism>
<gene>
    <name evidence="1" type="ORF">P8A20_36925</name>
</gene>
<protein>
    <submittedName>
        <fullName evidence="1">Uncharacterized protein</fullName>
    </submittedName>
</protein>
<evidence type="ECO:0000313" key="2">
    <source>
        <dbReference type="Proteomes" id="UP001224433"/>
    </source>
</evidence>
<reference evidence="1 2" key="1">
    <citation type="submission" date="2023-03" db="EMBL/GenBank/DDBJ databases">
        <title>Isolation and description of six Streptomyces strains from soil environments, able to metabolize different microbial glucans.</title>
        <authorList>
            <person name="Widen T."/>
            <person name="Larsbrink J."/>
        </authorList>
    </citation>
    <scope>NUCLEOTIDE SEQUENCE [LARGE SCALE GENOMIC DNA]</scope>
    <source>
        <strain evidence="1 2">Alt3</strain>
    </source>
</reference>
<name>A0ABY9JM11_9ACTN</name>
<dbReference type="RefSeq" id="WP_306105083.1">
    <property type="nucleotide sequence ID" value="NZ_CP120983.1"/>
</dbReference>
<proteinExistence type="predicted"/>
<dbReference type="EMBL" id="CP120983">
    <property type="protein sequence ID" value="WLQ68775.1"/>
    <property type="molecule type" value="Genomic_DNA"/>
</dbReference>
<dbReference type="Proteomes" id="UP001224433">
    <property type="component" value="Chromosome"/>
</dbReference>